<dbReference type="InterPro" id="IPR004380">
    <property type="entry name" value="Asp_race"/>
</dbReference>
<organism evidence="3 4">
    <name type="scientific">Salinimicrobium profundisediminis</name>
    <dbReference type="NCBI Taxonomy" id="2994553"/>
    <lineage>
        <taxon>Bacteria</taxon>
        <taxon>Pseudomonadati</taxon>
        <taxon>Bacteroidota</taxon>
        <taxon>Flavobacteriia</taxon>
        <taxon>Flavobacteriales</taxon>
        <taxon>Flavobacteriaceae</taxon>
        <taxon>Salinimicrobium</taxon>
    </lineage>
</organism>
<dbReference type="InterPro" id="IPR033134">
    <property type="entry name" value="Asp/Glu_racemase_AS_2"/>
</dbReference>
<evidence type="ECO:0000313" key="4">
    <source>
        <dbReference type="Proteomes" id="UP001148482"/>
    </source>
</evidence>
<dbReference type="EC" id="5.1.1.-" evidence="3"/>
<keyword evidence="4" id="KW-1185">Reference proteome</keyword>
<dbReference type="Pfam" id="PF01177">
    <property type="entry name" value="Asp_Glu_race"/>
    <property type="match status" value="1"/>
</dbReference>
<dbReference type="Proteomes" id="UP001148482">
    <property type="component" value="Unassembled WGS sequence"/>
</dbReference>
<dbReference type="PANTHER" id="PTHR21198">
    <property type="entry name" value="GLUTAMATE RACEMASE"/>
    <property type="match status" value="1"/>
</dbReference>
<dbReference type="NCBIfam" id="TIGR00035">
    <property type="entry name" value="asp_race"/>
    <property type="match status" value="1"/>
</dbReference>
<evidence type="ECO:0000256" key="1">
    <source>
        <dbReference type="ARBA" id="ARBA00007847"/>
    </source>
</evidence>
<dbReference type="InterPro" id="IPR015942">
    <property type="entry name" value="Asp/Glu/hydantoin_racemase"/>
</dbReference>
<dbReference type="Gene3D" id="3.40.50.1860">
    <property type="match status" value="2"/>
</dbReference>
<accession>A0A9X3CTZ2</accession>
<dbReference type="AlphaFoldDB" id="A0A9X3CTZ2"/>
<dbReference type="PROSITE" id="PS00924">
    <property type="entry name" value="ASP_GLU_RACEMASE_2"/>
    <property type="match status" value="1"/>
</dbReference>
<keyword evidence="2 3" id="KW-0413">Isomerase</keyword>
<sequence>MRTLGLIGGTSWHSTIVYYRLINEMAGKRTGTHSNPPLMLYSLNVELMREHNVDKIKTTYLHIARKLEIAGARAIVICANTPHLVYEYVQNKISIPILHIADAVGLEARSKGLTKLGLLGTRPTMRGDFLHKRLKEKFGIEVIVPEDDFMDEIHYYIAHELTRGKFTESAKSFFLDHIQLLKEKGAQAVIMGCTELPILVNDEDTDLPLLQSTNLHAKMAVDYIFQRDKEGI</sequence>
<dbReference type="PANTHER" id="PTHR21198:SF7">
    <property type="entry name" value="ASPARTATE-GLUTAMATE RACEMASE FAMILY"/>
    <property type="match status" value="1"/>
</dbReference>
<dbReference type="InterPro" id="IPR001920">
    <property type="entry name" value="Asp/Glu_race"/>
</dbReference>
<evidence type="ECO:0000313" key="3">
    <source>
        <dbReference type="EMBL" id="MCX2836683.1"/>
    </source>
</evidence>
<proteinExistence type="inferred from homology"/>
<dbReference type="EMBL" id="JAPJDA010000001">
    <property type="protein sequence ID" value="MCX2836683.1"/>
    <property type="molecule type" value="Genomic_DNA"/>
</dbReference>
<gene>
    <name evidence="3" type="ORF">OQ279_00845</name>
</gene>
<dbReference type="SUPFAM" id="SSF53681">
    <property type="entry name" value="Aspartate/glutamate racemase"/>
    <property type="match status" value="2"/>
</dbReference>
<dbReference type="RefSeq" id="WP_266067855.1">
    <property type="nucleotide sequence ID" value="NZ_JAPJDA010000001.1"/>
</dbReference>
<reference evidence="3" key="1">
    <citation type="submission" date="2022-11" db="EMBL/GenBank/DDBJ databases">
        <title>Salinimicrobium profundisediminis sp. nov., isolated from deep-sea sediment of the Mariana Trench.</title>
        <authorList>
            <person name="Fu H."/>
        </authorList>
    </citation>
    <scope>NUCLEOTIDE SEQUENCE</scope>
    <source>
        <strain evidence="3">MT39</strain>
    </source>
</reference>
<protein>
    <submittedName>
        <fullName evidence="3">Amino acid racemase</fullName>
        <ecNumber evidence="3">5.1.1.-</ecNumber>
    </submittedName>
</protein>
<dbReference type="GO" id="GO:0047661">
    <property type="term" value="F:amino-acid racemase activity"/>
    <property type="evidence" value="ECO:0007669"/>
    <property type="project" value="InterPro"/>
</dbReference>
<comment type="caution">
    <text evidence="3">The sequence shown here is derived from an EMBL/GenBank/DDBJ whole genome shotgun (WGS) entry which is preliminary data.</text>
</comment>
<name>A0A9X3CTZ2_9FLAO</name>
<comment type="similarity">
    <text evidence="1">Belongs to the aspartate/glutamate racemases family.</text>
</comment>
<evidence type="ECO:0000256" key="2">
    <source>
        <dbReference type="ARBA" id="ARBA00023235"/>
    </source>
</evidence>